<evidence type="ECO:0000259" key="8">
    <source>
        <dbReference type="Pfam" id="PF20684"/>
    </source>
</evidence>
<dbReference type="PANTHER" id="PTHR33048">
    <property type="entry name" value="PTH11-LIKE INTEGRAL MEMBRANE PROTEIN (AFU_ORTHOLOGUE AFUA_5G11245)"/>
    <property type="match status" value="1"/>
</dbReference>
<gene>
    <name evidence="9" type="ORF">OIDMADRAFT_184569</name>
</gene>
<feature type="transmembrane region" description="Helical" evidence="7">
    <location>
        <begin position="171"/>
        <end position="191"/>
    </location>
</feature>
<dbReference type="EMBL" id="KN832891">
    <property type="protein sequence ID" value="KIM94218.1"/>
    <property type="molecule type" value="Genomic_DNA"/>
</dbReference>
<evidence type="ECO:0000256" key="4">
    <source>
        <dbReference type="ARBA" id="ARBA00023136"/>
    </source>
</evidence>
<evidence type="ECO:0000256" key="5">
    <source>
        <dbReference type="ARBA" id="ARBA00038359"/>
    </source>
</evidence>
<dbReference type="Pfam" id="PF20684">
    <property type="entry name" value="Fung_rhodopsin"/>
    <property type="match status" value="1"/>
</dbReference>
<evidence type="ECO:0000256" key="7">
    <source>
        <dbReference type="SAM" id="Phobius"/>
    </source>
</evidence>
<evidence type="ECO:0000256" key="2">
    <source>
        <dbReference type="ARBA" id="ARBA00022692"/>
    </source>
</evidence>
<feature type="compositionally biased region" description="Low complexity" evidence="6">
    <location>
        <begin position="251"/>
        <end position="263"/>
    </location>
</feature>
<feature type="transmembrane region" description="Helical" evidence="7">
    <location>
        <begin position="136"/>
        <end position="159"/>
    </location>
</feature>
<dbReference type="InterPro" id="IPR052337">
    <property type="entry name" value="SAT4-like"/>
</dbReference>
<comment type="similarity">
    <text evidence="5">Belongs to the SAT4 family.</text>
</comment>
<dbReference type="PANTHER" id="PTHR33048:SF96">
    <property type="entry name" value="INTEGRAL MEMBRANE PROTEIN"/>
    <property type="match status" value="1"/>
</dbReference>
<comment type="subcellular location">
    <subcellularLocation>
        <location evidence="1">Membrane</location>
        <topology evidence="1">Multi-pass membrane protein</topology>
    </subcellularLocation>
</comment>
<evidence type="ECO:0000256" key="6">
    <source>
        <dbReference type="SAM" id="MobiDB-lite"/>
    </source>
</evidence>
<keyword evidence="4 7" id="KW-0472">Membrane</keyword>
<keyword evidence="10" id="KW-1185">Reference proteome</keyword>
<dbReference type="OrthoDB" id="4682787at2759"/>
<protein>
    <recommendedName>
        <fullName evidence="8">Rhodopsin domain-containing protein</fullName>
    </recommendedName>
</protein>
<dbReference type="GO" id="GO:0016020">
    <property type="term" value="C:membrane"/>
    <property type="evidence" value="ECO:0007669"/>
    <property type="project" value="UniProtKB-SubCell"/>
</dbReference>
<proteinExistence type="inferred from homology"/>
<name>A0A0C3C5R3_OIDMZ</name>
<reference evidence="9 10" key="1">
    <citation type="submission" date="2014-04" db="EMBL/GenBank/DDBJ databases">
        <authorList>
            <consortium name="DOE Joint Genome Institute"/>
            <person name="Kuo A."/>
            <person name="Martino E."/>
            <person name="Perotto S."/>
            <person name="Kohler A."/>
            <person name="Nagy L.G."/>
            <person name="Floudas D."/>
            <person name="Copeland A."/>
            <person name="Barry K.W."/>
            <person name="Cichocki N."/>
            <person name="Veneault-Fourrey C."/>
            <person name="LaButti K."/>
            <person name="Lindquist E.A."/>
            <person name="Lipzen A."/>
            <person name="Lundell T."/>
            <person name="Morin E."/>
            <person name="Murat C."/>
            <person name="Sun H."/>
            <person name="Tunlid A."/>
            <person name="Henrissat B."/>
            <person name="Grigoriev I.V."/>
            <person name="Hibbett D.S."/>
            <person name="Martin F."/>
            <person name="Nordberg H.P."/>
            <person name="Cantor M.N."/>
            <person name="Hua S.X."/>
        </authorList>
    </citation>
    <scope>NUCLEOTIDE SEQUENCE [LARGE SCALE GENOMIC DNA]</scope>
    <source>
        <strain evidence="9 10">Zn</strain>
    </source>
</reference>
<dbReference type="Proteomes" id="UP000054321">
    <property type="component" value="Unassembled WGS sequence"/>
</dbReference>
<evidence type="ECO:0000256" key="3">
    <source>
        <dbReference type="ARBA" id="ARBA00022989"/>
    </source>
</evidence>
<evidence type="ECO:0000256" key="1">
    <source>
        <dbReference type="ARBA" id="ARBA00004141"/>
    </source>
</evidence>
<feature type="transmembrane region" description="Helical" evidence="7">
    <location>
        <begin position="102"/>
        <end position="124"/>
    </location>
</feature>
<keyword evidence="2 7" id="KW-0812">Transmembrane</keyword>
<keyword evidence="3 7" id="KW-1133">Transmembrane helix</keyword>
<dbReference type="AlphaFoldDB" id="A0A0C3C5R3"/>
<accession>A0A0C3C5R3</accession>
<dbReference type="HOGENOM" id="CLU_912459_0_0_1"/>
<feature type="domain" description="Rhodopsin" evidence="8">
    <location>
        <begin position="97"/>
        <end position="196"/>
    </location>
</feature>
<dbReference type="InParanoid" id="A0A0C3C5R3"/>
<reference evidence="10" key="2">
    <citation type="submission" date="2015-01" db="EMBL/GenBank/DDBJ databases">
        <title>Evolutionary Origins and Diversification of the Mycorrhizal Mutualists.</title>
        <authorList>
            <consortium name="DOE Joint Genome Institute"/>
            <consortium name="Mycorrhizal Genomics Consortium"/>
            <person name="Kohler A."/>
            <person name="Kuo A."/>
            <person name="Nagy L.G."/>
            <person name="Floudas D."/>
            <person name="Copeland A."/>
            <person name="Barry K.W."/>
            <person name="Cichocki N."/>
            <person name="Veneault-Fourrey C."/>
            <person name="LaButti K."/>
            <person name="Lindquist E.A."/>
            <person name="Lipzen A."/>
            <person name="Lundell T."/>
            <person name="Morin E."/>
            <person name="Murat C."/>
            <person name="Riley R."/>
            <person name="Ohm R."/>
            <person name="Sun H."/>
            <person name="Tunlid A."/>
            <person name="Henrissat B."/>
            <person name="Grigoriev I.V."/>
            <person name="Hibbett D.S."/>
            <person name="Martin F."/>
        </authorList>
    </citation>
    <scope>NUCLEOTIDE SEQUENCE [LARGE SCALE GENOMIC DNA]</scope>
    <source>
        <strain evidence="10">Zn</strain>
    </source>
</reference>
<feature type="region of interest" description="Disordered" evidence="6">
    <location>
        <begin position="247"/>
        <end position="266"/>
    </location>
</feature>
<sequence length="305" mass="33021">MSRSTAGCLDEGTECCDAYENSWLIAVIFPSKSRNRDLGAFTKQFPQAAPATNHNAAAHNGRHAGAALGAFQSSLIIIIKSNLSFAGGHGSCIVYPVRDVTIAQSVVSFIIDCVLGLVPIVMFWNLQMGRRTKVSLAALLALGLLAGVATLLRIPYLVLLQEDAMYEAVDIHIWSTVETGLGIFAASASMLRPLYRSIVSNSPAWTASYPLSRSGRSRATYVQNNANSQDVSSEASGLAFVSRSHLNRTDSSSNNASSMQNSNTDEIHSNIRGSQESQVLEIIRMHNYGTSDNSLCMDDRRWENA</sequence>
<organism evidence="9 10">
    <name type="scientific">Oidiodendron maius (strain Zn)</name>
    <dbReference type="NCBI Taxonomy" id="913774"/>
    <lineage>
        <taxon>Eukaryota</taxon>
        <taxon>Fungi</taxon>
        <taxon>Dikarya</taxon>
        <taxon>Ascomycota</taxon>
        <taxon>Pezizomycotina</taxon>
        <taxon>Leotiomycetes</taxon>
        <taxon>Leotiomycetes incertae sedis</taxon>
        <taxon>Myxotrichaceae</taxon>
        <taxon>Oidiodendron</taxon>
    </lineage>
</organism>
<evidence type="ECO:0000313" key="10">
    <source>
        <dbReference type="Proteomes" id="UP000054321"/>
    </source>
</evidence>
<evidence type="ECO:0000313" key="9">
    <source>
        <dbReference type="EMBL" id="KIM94218.1"/>
    </source>
</evidence>
<dbReference type="InterPro" id="IPR049326">
    <property type="entry name" value="Rhodopsin_dom_fungi"/>
</dbReference>